<evidence type="ECO:0000313" key="3">
    <source>
        <dbReference type="EMBL" id="AIY83608.1"/>
    </source>
</evidence>
<dbReference type="AlphaFoldDB" id="A0A0A7FVI8"/>
<accession>A0A0A7FVI8</accession>
<sequence length="121" mass="14361">MKKYNKDIGYYGEDLASSYLINKGYKIIDRNFSNRFGEIDIICSKEDILVFVEVKSRYNKTFGLGIDSISYSKVKNIKKLTKYFLLNNKFNDYFIRFDVIEVYLNYNNSSNKIIHTKDAFR</sequence>
<reference evidence="3 4" key="1">
    <citation type="journal article" date="2015" name="Infect. Genet. Evol.">
        <title>Genomic sequences of six botulinum neurotoxin-producing strains representing three clostridial species illustrate the mobility and diversity of botulinum neurotoxin genes.</title>
        <authorList>
            <person name="Smith T.J."/>
            <person name="Hill K.K."/>
            <person name="Xie G."/>
            <person name="Foley B.T."/>
            <person name="Williamson C.H."/>
            <person name="Foster J.T."/>
            <person name="Johnson S.L."/>
            <person name="Chertkov O."/>
            <person name="Teshima H."/>
            <person name="Gibbons H.S."/>
            <person name="Johnsky L.A."/>
            <person name="Karavis M.A."/>
            <person name="Smith L.A."/>
        </authorList>
    </citation>
    <scope>NUCLEOTIDE SEQUENCE [LARGE SCALE GENOMIC DNA]</scope>
    <source>
        <strain evidence="3">Sullivan</strain>
    </source>
</reference>
<dbReference type="eggNOG" id="COG0792">
    <property type="taxonomic scope" value="Bacteria"/>
</dbReference>
<dbReference type="STRING" id="1561.NPD11_220"/>
<evidence type="ECO:0000256" key="2">
    <source>
        <dbReference type="HAMAP-Rule" id="MF_00048"/>
    </source>
</evidence>
<dbReference type="PANTHER" id="PTHR34039">
    <property type="entry name" value="UPF0102 PROTEIN YRAN"/>
    <property type="match status" value="1"/>
</dbReference>
<dbReference type="RefSeq" id="WP_039316063.1">
    <property type="nucleotide sequence ID" value="NZ_CP006905.1"/>
</dbReference>
<dbReference type="CDD" id="cd20736">
    <property type="entry name" value="PoNe_Nuclease"/>
    <property type="match status" value="1"/>
</dbReference>
<name>A0A0A7FVI8_9CLOT</name>
<dbReference type="EMBL" id="CP006905">
    <property type="protein sequence ID" value="AIY83608.1"/>
    <property type="molecule type" value="Genomic_DNA"/>
</dbReference>
<comment type="similarity">
    <text evidence="1 2">Belongs to the UPF0102 family.</text>
</comment>
<dbReference type="HAMAP" id="MF_00048">
    <property type="entry name" value="UPF0102"/>
    <property type="match status" value="1"/>
</dbReference>
<gene>
    <name evidence="3" type="ORF">U729_2807</name>
</gene>
<dbReference type="HOGENOM" id="CLU_115353_2_1_9"/>
<dbReference type="OrthoDB" id="9802516at2"/>
<dbReference type="Pfam" id="PF02021">
    <property type="entry name" value="UPF0102"/>
    <property type="match status" value="1"/>
</dbReference>
<organism evidence="3 4">
    <name type="scientific">Clostridium baratii str. Sullivan</name>
    <dbReference type="NCBI Taxonomy" id="1415775"/>
    <lineage>
        <taxon>Bacteria</taxon>
        <taxon>Bacillati</taxon>
        <taxon>Bacillota</taxon>
        <taxon>Clostridia</taxon>
        <taxon>Eubacteriales</taxon>
        <taxon>Clostridiaceae</taxon>
        <taxon>Clostridium</taxon>
    </lineage>
</organism>
<dbReference type="Gene3D" id="3.40.1350.10">
    <property type="match status" value="1"/>
</dbReference>
<protein>
    <recommendedName>
        <fullName evidence="2">UPF0102 protein U729_2807</fullName>
    </recommendedName>
</protein>
<dbReference type="PANTHER" id="PTHR34039:SF1">
    <property type="entry name" value="UPF0102 PROTEIN YRAN"/>
    <property type="match status" value="1"/>
</dbReference>
<dbReference type="NCBIfam" id="NF009150">
    <property type="entry name" value="PRK12497.1-3"/>
    <property type="match status" value="1"/>
</dbReference>
<dbReference type="InterPro" id="IPR003509">
    <property type="entry name" value="UPF0102_YraN-like"/>
</dbReference>
<keyword evidence="4" id="KW-1185">Reference proteome</keyword>
<dbReference type="InterPro" id="IPR011335">
    <property type="entry name" value="Restrct_endonuc-II-like"/>
</dbReference>
<evidence type="ECO:0000256" key="1">
    <source>
        <dbReference type="ARBA" id="ARBA00006738"/>
    </source>
</evidence>
<proteinExistence type="inferred from homology"/>
<dbReference type="Proteomes" id="UP000030635">
    <property type="component" value="Chromosome"/>
</dbReference>
<dbReference type="InterPro" id="IPR011856">
    <property type="entry name" value="tRNA_endonuc-like_dom_sf"/>
</dbReference>
<dbReference type="NCBIfam" id="TIGR00252">
    <property type="entry name" value="YraN family protein"/>
    <property type="match status" value="1"/>
</dbReference>
<dbReference type="GO" id="GO:0003676">
    <property type="term" value="F:nucleic acid binding"/>
    <property type="evidence" value="ECO:0007669"/>
    <property type="project" value="InterPro"/>
</dbReference>
<dbReference type="KEGG" id="cbv:U729_2807"/>
<evidence type="ECO:0000313" key="4">
    <source>
        <dbReference type="Proteomes" id="UP000030635"/>
    </source>
</evidence>
<dbReference type="SUPFAM" id="SSF52980">
    <property type="entry name" value="Restriction endonuclease-like"/>
    <property type="match status" value="1"/>
</dbReference>